<feature type="transmembrane region" description="Helical" evidence="6">
    <location>
        <begin position="88"/>
        <end position="111"/>
    </location>
</feature>
<organism evidence="8">
    <name type="scientific">Schizophyllum commune (strain H4-8 / FGSC 9210)</name>
    <name type="common">Split gill fungus</name>
    <dbReference type="NCBI Taxonomy" id="578458"/>
    <lineage>
        <taxon>Eukaryota</taxon>
        <taxon>Fungi</taxon>
        <taxon>Dikarya</taxon>
        <taxon>Basidiomycota</taxon>
        <taxon>Agaricomycotina</taxon>
        <taxon>Agaricomycetes</taxon>
        <taxon>Agaricomycetidae</taxon>
        <taxon>Agaricales</taxon>
        <taxon>Schizophyllaceae</taxon>
        <taxon>Schizophyllum</taxon>
    </lineage>
</organism>
<dbReference type="EMBL" id="GL377312">
    <property type="protein sequence ID" value="EFI92970.1"/>
    <property type="molecule type" value="Genomic_DNA"/>
</dbReference>
<evidence type="ECO:0000313" key="7">
    <source>
        <dbReference type="EMBL" id="EFI92970.1"/>
    </source>
</evidence>
<dbReference type="PANTHER" id="PTHR16932:SF18">
    <property type="entry name" value="INTERFERON, ALPHA-INDUCIBLE PROTEIN 27-LIKE 2"/>
    <property type="match status" value="1"/>
</dbReference>
<evidence type="ECO:0000256" key="5">
    <source>
        <dbReference type="ARBA" id="ARBA00023136"/>
    </source>
</evidence>
<name>D8QHP7_SCHCM</name>
<reference evidence="7 8" key="1">
    <citation type="journal article" date="2010" name="Nat. Biotechnol.">
        <title>Genome sequence of the model mushroom Schizophyllum commune.</title>
        <authorList>
            <person name="Ohm R.A."/>
            <person name="de Jong J.F."/>
            <person name="Lugones L.G."/>
            <person name="Aerts A."/>
            <person name="Kothe E."/>
            <person name="Stajich J.E."/>
            <person name="de Vries R.P."/>
            <person name="Record E."/>
            <person name="Levasseur A."/>
            <person name="Baker S.E."/>
            <person name="Bartholomew K.A."/>
            <person name="Coutinho P.M."/>
            <person name="Erdmann S."/>
            <person name="Fowler T.J."/>
            <person name="Gathman A.C."/>
            <person name="Lombard V."/>
            <person name="Henrissat B."/>
            <person name="Knabe N."/>
            <person name="Kuees U."/>
            <person name="Lilly W.W."/>
            <person name="Lindquist E."/>
            <person name="Lucas S."/>
            <person name="Magnuson J.K."/>
            <person name="Piumi F."/>
            <person name="Raudaskoski M."/>
            <person name="Salamov A."/>
            <person name="Schmutz J."/>
            <person name="Schwarze F.W.M.R."/>
            <person name="vanKuyk P.A."/>
            <person name="Horton J.S."/>
            <person name="Grigoriev I.V."/>
            <person name="Woesten H.A.B."/>
        </authorList>
    </citation>
    <scope>NUCLEOTIDE SEQUENCE [LARGE SCALE GENOMIC DNA]</scope>
    <source>
        <strain evidence="8">H4-8 / FGSC 9210</strain>
    </source>
</reference>
<dbReference type="AlphaFoldDB" id="D8QHP7"/>
<accession>D8QHP7</accession>
<keyword evidence="3 6" id="KW-0812">Transmembrane</keyword>
<dbReference type="Gene3D" id="6.10.110.10">
    <property type="match status" value="1"/>
</dbReference>
<dbReference type="KEGG" id="scm:SCHCO_02641173"/>
<dbReference type="GeneID" id="9596814"/>
<dbReference type="RefSeq" id="XP_003027873.1">
    <property type="nucleotide sequence ID" value="XM_003027827.1"/>
</dbReference>
<comment type="subcellular location">
    <subcellularLocation>
        <location evidence="1">Membrane</location>
        <topology evidence="1">Multi-pass membrane protein</topology>
    </subcellularLocation>
</comment>
<keyword evidence="5 6" id="KW-0472">Membrane</keyword>
<dbReference type="InParanoid" id="D8QHP7"/>
<evidence type="ECO:0000256" key="3">
    <source>
        <dbReference type="ARBA" id="ARBA00022692"/>
    </source>
</evidence>
<dbReference type="PANTHER" id="PTHR16932">
    <property type="entry name" value="INTERFERON ALPHA-INDUCIBLE PROTEIN 27"/>
    <property type="match status" value="1"/>
</dbReference>
<dbReference type="GO" id="GO:0016020">
    <property type="term" value="C:membrane"/>
    <property type="evidence" value="ECO:0007669"/>
    <property type="project" value="UniProtKB-SubCell"/>
</dbReference>
<dbReference type="HOGENOM" id="CLU_998040_0_0_1"/>
<dbReference type="Proteomes" id="UP000007431">
    <property type="component" value="Unassembled WGS sequence"/>
</dbReference>
<evidence type="ECO:0000313" key="8">
    <source>
        <dbReference type="Proteomes" id="UP000007431"/>
    </source>
</evidence>
<dbReference type="InterPro" id="IPR009311">
    <property type="entry name" value="IFI6/IFI27-like"/>
</dbReference>
<proteinExistence type="inferred from homology"/>
<protein>
    <submittedName>
        <fullName evidence="7">Uncharacterized protein</fullName>
    </submittedName>
</protein>
<keyword evidence="4 6" id="KW-1133">Transmembrane helix</keyword>
<feature type="non-terminal residue" evidence="7">
    <location>
        <position position="279"/>
    </location>
</feature>
<feature type="transmembrane region" description="Helical" evidence="6">
    <location>
        <begin position="153"/>
        <end position="174"/>
    </location>
</feature>
<feature type="transmembrane region" description="Helical" evidence="6">
    <location>
        <begin position="255"/>
        <end position="278"/>
    </location>
</feature>
<gene>
    <name evidence="7" type="ORF">SCHCODRAFT_113396</name>
</gene>
<dbReference type="InterPro" id="IPR038213">
    <property type="entry name" value="IFI6/IFI27-like_sf"/>
</dbReference>
<evidence type="ECO:0000256" key="2">
    <source>
        <dbReference type="ARBA" id="ARBA00007262"/>
    </source>
</evidence>
<evidence type="ECO:0000256" key="1">
    <source>
        <dbReference type="ARBA" id="ARBA00004141"/>
    </source>
</evidence>
<feature type="transmembrane region" description="Helical" evidence="6">
    <location>
        <begin position="229"/>
        <end position="249"/>
    </location>
</feature>
<sequence length="279" mass="28329">MDELSEVAESAGSLNYAASNEVTLSVMISNAAATLNRAFVNRARAMGLCPKPTSLLGRIYAYWNGPAPCTIRDVLATVLCIIGKKVGVVLYGLCLVLYCLICTPFYVVMLLFEGLKYCAKSKYVQIFLGIIAAYFLARAVLRLLWRIIVAAARCALIIGLVLSPVIALAILNPAAATASGAGIGKIIAQASPELIAAAVGVALTPFLGPLVLSAAGFTSSGVAAGSMAAWVHSMIGNVLAGSFFAGAQAAGATGAIPAIGLAIAGGVGGVTAFVAGLFS</sequence>
<evidence type="ECO:0000256" key="4">
    <source>
        <dbReference type="ARBA" id="ARBA00022989"/>
    </source>
</evidence>
<dbReference type="VEuPathDB" id="FungiDB:SCHCODRAFT_02641173"/>
<feature type="transmembrane region" description="Helical" evidence="6">
    <location>
        <begin position="123"/>
        <end position="141"/>
    </location>
</feature>
<dbReference type="Pfam" id="PF06140">
    <property type="entry name" value="Ifi-6-16"/>
    <property type="match status" value="1"/>
</dbReference>
<evidence type="ECO:0000256" key="6">
    <source>
        <dbReference type="SAM" id="Phobius"/>
    </source>
</evidence>
<feature type="transmembrane region" description="Helical" evidence="6">
    <location>
        <begin position="194"/>
        <end position="217"/>
    </location>
</feature>
<comment type="similarity">
    <text evidence="2">Belongs to the IFI6/IFI27 family.</text>
</comment>
<keyword evidence="8" id="KW-1185">Reference proteome</keyword>